<dbReference type="PROSITE" id="PS50949">
    <property type="entry name" value="HTH_GNTR"/>
    <property type="match status" value="1"/>
</dbReference>
<dbReference type="Proteomes" id="UP000191056">
    <property type="component" value="Unassembled WGS sequence"/>
</dbReference>
<evidence type="ECO:0000313" key="9">
    <source>
        <dbReference type="Proteomes" id="UP000191056"/>
    </source>
</evidence>
<keyword evidence="2" id="KW-0663">Pyridoxal phosphate</keyword>
<dbReference type="InterPro" id="IPR036388">
    <property type="entry name" value="WH-like_DNA-bd_sf"/>
</dbReference>
<comment type="caution">
    <text evidence="7">The sequence shown here is derived from an EMBL/GenBank/DDBJ whole genome shotgun (WGS) entry which is preliminary data.</text>
</comment>
<sequence>MIFSNLILNKDEPIYLQLEKHIKQGIKNGELKKDSKLPSTREVSKFLSISRNSVISAYEELESMGIIITRKGVGSFILIEGKNESYEYNINYSKIINDYGSTLKKFDIVKNELPYKKGIISFKSISPESHLFNLDDFKRSLLDAWTFEGTNLLNYGYAKGYKPLIDYFFDYMAEKRVNTENKDILITNGFTEAFDIIISSLTNKGDIILCEEPTHNTALKIMKSYGLQIVQVKMDKEGLDLKSLENALSKYSPKFGYLIPSYNNPTGIVTKTERRREIYKLFRKYSVPIIEDGFNEELLYSSSPIDPIASLCGGGNGVIYIGSLSKILFPGLRIGWIFADKNLIDVLESVKRGKNIHTSFLDQSAFYYYLKSGAFSRYVKNVRKYYRDKYNLVVDLVEKYIPYEYITGEGGLHVFIKLKNKINSRKLLELCYSDNVLFMPGDIFYENYHLESSIINGDDTFRIGFGRVSDEDIRKGIKIIGKNIKILEESS</sequence>
<dbReference type="GO" id="GO:0047536">
    <property type="term" value="F:2-aminoadipate transaminase activity"/>
    <property type="evidence" value="ECO:0007669"/>
    <property type="project" value="UniProtKB-EC"/>
</dbReference>
<dbReference type="InterPro" id="IPR015422">
    <property type="entry name" value="PyrdxlP-dep_Trfase_small"/>
</dbReference>
<evidence type="ECO:0000256" key="4">
    <source>
        <dbReference type="ARBA" id="ARBA00023125"/>
    </source>
</evidence>
<keyword evidence="7" id="KW-0032">Aminotransferase</keyword>
<dbReference type="InterPro" id="IPR004839">
    <property type="entry name" value="Aminotransferase_I/II_large"/>
</dbReference>
<dbReference type="PANTHER" id="PTHR46577:SF1">
    <property type="entry name" value="HTH-TYPE TRANSCRIPTIONAL REGULATORY PROTEIN GABR"/>
    <property type="match status" value="1"/>
</dbReference>
<keyword evidence="7" id="KW-0808">Transferase</keyword>
<reference evidence="8 10" key="2">
    <citation type="submission" date="2018-08" db="EMBL/GenBank/DDBJ databases">
        <title>Genome of Clostridium chromiireducens C1, DSM12136.</title>
        <authorList>
            <person name="Xing M."/>
            <person name="Wei Y."/>
            <person name="Ang E.L."/>
            <person name="Zhao H."/>
            <person name="Zhang Y."/>
        </authorList>
    </citation>
    <scope>NUCLEOTIDE SEQUENCE [LARGE SCALE GENOMIC DNA]</scope>
    <source>
        <strain evidence="8 10">C1</strain>
    </source>
</reference>
<dbReference type="OrthoDB" id="9802328at2"/>
<dbReference type="InterPro" id="IPR000524">
    <property type="entry name" value="Tscrpt_reg_HTH_GntR"/>
</dbReference>
<dbReference type="PRINTS" id="PR00035">
    <property type="entry name" value="HTHGNTR"/>
</dbReference>
<evidence type="ECO:0000259" key="6">
    <source>
        <dbReference type="PROSITE" id="PS50949"/>
    </source>
</evidence>
<evidence type="ECO:0000256" key="1">
    <source>
        <dbReference type="ARBA" id="ARBA00005384"/>
    </source>
</evidence>
<keyword evidence="4" id="KW-0238">DNA-binding</keyword>
<evidence type="ECO:0000256" key="2">
    <source>
        <dbReference type="ARBA" id="ARBA00022898"/>
    </source>
</evidence>
<keyword evidence="3" id="KW-0805">Transcription regulation</keyword>
<dbReference type="STRING" id="225345.CLCHR_33320"/>
<dbReference type="CDD" id="cd00609">
    <property type="entry name" value="AAT_like"/>
    <property type="match status" value="1"/>
</dbReference>
<protein>
    <submittedName>
        <fullName evidence="7">2-aminoadipate transaminase</fullName>
        <ecNumber evidence="7">2.6.1.39</ecNumber>
    </submittedName>
    <submittedName>
        <fullName evidence="8">PLP-dependent aminotransferase family protein</fullName>
    </submittedName>
</protein>
<feature type="domain" description="HTH gntR-type" evidence="6">
    <location>
        <begin position="12"/>
        <end position="80"/>
    </location>
</feature>
<dbReference type="GO" id="GO:0003700">
    <property type="term" value="F:DNA-binding transcription factor activity"/>
    <property type="evidence" value="ECO:0007669"/>
    <property type="project" value="InterPro"/>
</dbReference>
<reference evidence="7 9" key="1">
    <citation type="submission" date="2017-03" db="EMBL/GenBank/DDBJ databases">
        <title>Genome sequence of Clostridium chromiireducens DSM 23318.</title>
        <authorList>
            <person name="Poehlein A."/>
            <person name="Daniel R."/>
        </authorList>
    </citation>
    <scope>NUCLEOTIDE SEQUENCE [LARGE SCALE GENOMIC DNA]</scope>
    <source>
        <strain evidence="7 9">DSM 23318</strain>
    </source>
</reference>
<evidence type="ECO:0000313" key="8">
    <source>
        <dbReference type="EMBL" id="RII35911.1"/>
    </source>
</evidence>
<dbReference type="InterPro" id="IPR015421">
    <property type="entry name" value="PyrdxlP-dep_Trfase_major"/>
</dbReference>
<comment type="similarity">
    <text evidence="1">In the C-terminal section; belongs to the class-I pyridoxal-phosphate-dependent aminotransferase family.</text>
</comment>
<dbReference type="EC" id="2.6.1.39" evidence="7"/>
<keyword evidence="9" id="KW-1185">Reference proteome</keyword>
<evidence type="ECO:0000313" key="10">
    <source>
        <dbReference type="Proteomes" id="UP000265930"/>
    </source>
</evidence>
<dbReference type="PANTHER" id="PTHR46577">
    <property type="entry name" value="HTH-TYPE TRANSCRIPTIONAL REGULATORY PROTEIN GABR"/>
    <property type="match status" value="1"/>
</dbReference>
<dbReference type="Proteomes" id="UP000265930">
    <property type="component" value="Unassembled WGS sequence"/>
</dbReference>
<dbReference type="AlphaFoldDB" id="A0A1V4IIB8"/>
<keyword evidence="5" id="KW-0804">Transcription</keyword>
<dbReference type="CDD" id="cd07377">
    <property type="entry name" value="WHTH_GntR"/>
    <property type="match status" value="1"/>
</dbReference>
<accession>A0A1V4IIB8</accession>
<dbReference type="Gene3D" id="3.40.640.10">
    <property type="entry name" value="Type I PLP-dependent aspartate aminotransferase-like (Major domain)"/>
    <property type="match status" value="1"/>
</dbReference>
<dbReference type="InterPro" id="IPR051446">
    <property type="entry name" value="HTH_trans_reg/aminotransferase"/>
</dbReference>
<evidence type="ECO:0000256" key="5">
    <source>
        <dbReference type="ARBA" id="ARBA00023163"/>
    </source>
</evidence>
<dbReference type="Pfam" id="PF00155">
    <property type="entry name" value="Aminotran_1_2"/>
    <property type="match status" value="1"/>
</dbReference>
<dbReference type="Pfam" id="PF00392">
    <property type="entry name" value="GntR"/>
    <property type="match status" value="1"/>
</dbReference>
<dbReference type="GO" id="GO:0003677">
    <property type="term" value="F:DNA binding"/>
    <property type="evidence" value="ECO:0007669"/>
    <property type="project" value="UniProtKB-KW"/>
</dbReference>
<name>A0A1V4IIB8_9CLOT</name>
<dbReference type="EMBL" id="QXDJ01000001">
    <property type="protein sequence ID" value="RII35911.1"/>
    <property type="molecule type" value="Genomic_DNA"/>
</dbReference>
<proteinExistence type="inferred from homology"/>
<dbReference type="SMART" id="SM00345">
    <property type="entry name" value="HTH_GNTR"/>
    <property type="match status" value="1"/>
</dbReference>
<dbReference type="SUPFAM" id="SSF46785">
    <property type="entry name" value="Winged helix' DNA-binding domain"/>
    <property type="match status" value="1"/>
</dbReference>
<evidence type="ECO:0000313" key="7">
    <source>
        <dbReference type="EMBL" id="OPJ59751.1"/>
    </source>
</evidence>
<organism evidence="7 9">
    <name type="scientific">Clostridium chromiireducens</name>
    <dbReference type="NCBI Taxonomy" id="225345"/>
    <lineage>
        <taxon>Bacteria</taxon>
        <taxon>Bacillati</taxon>
        <taxon>Bacillota</taxon>
        <taxon>Clostridia</taxon>
        <taxon>Eubacteriales</taxon>
        <taxon>Clostridiaceae</taxon>
        <taxon>Clostridium</taxon>
    </lineage>
</organism>
<dbReference type="InterPro" id="IPR015424">
    <property type="entry name" value="PyrdxlP-dep_Trfase"/>
</dbReference>
<dbReference type="InterPro" id="IPR036390">
    <property type="entry name" value="WH_DNA-bd_sf"/>
</dbReference>
<dbReference type="GO" id="GO:0030170">
    <property type="term" value="F:pyridoxal phosphate binding"/>
    <property type="evidence" value="ECO:0007669"/>
    <property type="project" value="InterPro"/>
</dbReference>
<dbReference type="Gene3D" id="3.90.1150.10">
    <property type="entry name" value="Aspartate Aminotransferase, domain 1"/>
    <property type="match status" value="1"/>
</dbReference>
<dbReference type="RefSeq" id="WP_079440924.1">
    <property type="nucleotide sequence ID" value="NZ_JBLZIA010000001.1"/>
</dbReference>
<dbReference type="EMBL" id="MZGT01000047">
    <property type="protein sequence ID" value="OPJ59751.1"/>
    <property type="molecule type" value="Genomic_DNA"/>
</dbReference>
<gene>
    <name evidence="7" type="primary">lysN_4</name>
    <name evidence="7" type="ORF">CLCHR_33320</name>
    <name evidence="8" type="ORF">D2A34_00645</name>
</gene>
<evidence type="ECO:0000256" key="3">
    <source>
        <dbReference type="ARBA" id="ARBA00023015"/>
    </source>
</evidence>
<dbReference type="Gene3D" id="1.10.10.10">
    <property type="entry name" value="Winged helix-like DNA-binding domain superfamily/Winged helix DNA-binding domain"/>
    <property type="match status" value="1"/>
</dbReference>
<dbReference type="SUPFAM" id="SSF53383">
    <property type="entry name" value="PLP-dependent transferases"/>
    <property type="match status" value="1"/>
</dbReference>